<feature type="domain" description="Pyruvate phosphate dikinase AMP/ATP-binding" evidence="1">
    <location>
        <begin position="436"/>
        <end position="807"/>
    </location>
</feature>
<sequence>MIRNPLPDLRNYEFEEVAFNELMQNRINKILIVCSNYDYYMLEEDGRIDERIFNEYTDLNLRYPPNFVHAISAKRAIKLMREIKVDLVITWLDVGNFNAFETSKEIKEAFPEVPIAALSFYSSELRHKLQKGNKGIIDFVFHWNGNVDIFLAIIKLTEDRMNADRDINQIGVKAILMVEDSLKFYSRYLPIMYKIILKQTHAFMSEGLNEHRSMMVMRGRPKILLATTYEEGLALFEKYKDNFLGVISDVNYFKDGKRDPNAGFEFLKYVRSSHRYMPFLIQSSDSDNEIIATNLKAKFLYKHSETLGTDLKNYINKYFSFGDFEFWDPEQMKVLGVAKNLSEFQKTIKTVSKESIAYHSKRSEYSKWLKSRALFPLANLFSNVEYDDFEDVEQIRRFLIDAISVYRIYQSRGVIVKFDKEKYDEYLGFARIGEGSLGGKGRGLAFIDSFLKRHKLFRKYDNVNISIPRTVVISTEVFDEFIEQHDLIRFVAKSDNDEEVLNKFISKPLPQWVLEDVQAFLNVVKRPIAVRSSSVLEDSHFQPFAGVFATYMIPNTNNNEMLEMVSNAIKSVMASAFFQGSKVYLKATSHTIEEDKMAVILQELTGKQYGDVYYPNISGVARSINFYPIGNEKPNEGIANIALGLGEIIVGGGRSLRFSPSHPKKVLQLSTPDSTLRDTQKYFYGLDLDPKSYKVSTSEAINKKKITMRAAKNHPSLKFVASTYDLQNNIIRPGVLHDGLRVVTFDNVLKYNSFPLPEILQDLLRIGQREMQNPIEIEFAVNLDVPKGQPRIFSFLQIRPIVEGIDSKNELPENFDMADTIIYSKSALGNGTYDHIRNFVYVKPETFNPANTREIAAAVEKINKKFSDQDQEYILVGPGRWGSSDPWLGIPVIWPQISAAKIIVEAGLNDFRIDPSQGTHFFQNLTSFKVGYFTINPFMDDGFLDLDYLNKQEACYEDEYLRHVCFKEPLTIIIEGKSNKAAIYKAGFKINNHLESLENSINDFPPEGFM</sequence>
<proteinExistence type="predicted"/>
<organism evidence="2 3">
    <name type="scientific">Mariniflexile aquimaris</name>
    <dbReference type="NCBI Taxonomy" id="881009"/>
    <lineage>
        <taxon>Bacteria</taxon>
        <taxon>Pseudomonadati</taxon>
        <taxon>Bacteroidota</taxon>
        <taxon>Flavobacteriia</taxon>
        <taxon>Flavobacteriales</taxon>
        <taxon>Flavobacteriaceae</taxon>
        <taxon>Mariniflexile</taxon>
    </lineage>
</organism>
<keyword evidence="3" id="KW-1185">Reference proteome</keyword>
<gene>
    <name evidence="2" type="ORF">ACFQ0I_02340</name>
</gene>
<dbReference type="InterPro" id="IPR013815">
    <property type="entry name" value="ATP_grasp_subdomain_1"/>
</dbReference>
<accession>A0ABW3BQQ0</accession>
<reference evidence="3" key="1">
    <citation type="journal article" date="2019" name="Int. J. Syst. Evol. Microbiol.">
        <title>The Global Catalogue of Microorganisms (GCM) 10K type strain sequencing project: providing services to taxonomists for standard genome sequencing and annotation.</title>
        <authorList>
            <consortium name="The Broad Institute Genomics Platform"/>
            <consortium name="The Broad Institute Genome Sequencing Center for Infectious Disease"/>
            <person name="Wu L."/>
            <person name="Ma J."/>
        </authorList>
    </citation>
    <scope>NUCLEOTIDE SEQUENCE [LARGE SCALE GENOMIC DNA]</scope>
    <source>
        <strain evidence="3">CCUG 60529</strain>
    </source>
</reference>
<evidence type="ECO:0000259" key="1">
    <source>
        <dbReference type="Pfam" id="PF01326"/>
    </source>
</evidence>
<comment type="caution">
    <text evidence="2">The sequence shown here is derived from an EMBL/GenBank/DDBJ whole genome shotgun (WGS) entry which is preliminary data.</text>
</comment>
<dbReference type="Proteomes" id="UP001597011">
    <property type="component" value="Unassembled WGS sequence"/>
</dbReference>
<dbReference type="Gene3D" id="3.30.1490.20">
    <property type="entry name" value="ATP-grasp fold, A domain"/>
    <property type="match status" value="1"/>
</dbReference>
<dbReference type="InterPro" id="IPR002192">
    <property type="entry name" value="PPDK_AMP/ATP-bd"/>
</dbReference>
<dbReference type="EMBL" id="JBHTIB010000002">
    <property type="protein sequence ID" value="MFD0834591.1"/>
    <property type="molecule type" value="Genomic_DNA"/>
</dbReference>
<dbReference type="SUPFAM" id="SSF52172">
    <property type="entry name" value="CheY-like"/>
    <property type="match status" value="1"/>
</dbReference>
<dbReference type="SUPFAM" id="SSF56059">
    <property type="entry name" value="Glutathione synthetase ATP-binding domain-like"/>
    <property type="match status" value="1"/>
</dbReference>
<dbReference type="Gene3D" id="3.40.50.2300">
    <property type="match status" value="1"/>
</dbReference>
<evidence type="ECO:0000313" key="3">
    <source>
        <dbReference type="Proteomes" id="UP001597011"/>
    </source>
</evidence>
<name>A0ABW3BQQ0_9FLAO</name>
<dbReference type="Pfam" id="PF01326">
    <property type="entry name" value="PPDK_N"/>
    <property type="match status" value="1"/>
</dbReference>
<dbReference type="InterPro" id="IPR011006">
    <property type="entry name" value="CheY-like_superfamily"/>
</dbReference>
<evidence type="ECO:0000313" key="2">
    <source>
        <dbReference type="EMBL" id="MFD0834591.1"/>
    </source>
</evidence>
<dbReference type="RefSeq" id="WP_379938994.1">
    <property type="nucleotide sequence ID" value="NZ_JBHTIB010000002.1"/>
</dbReference>
<protein>
    <submittedName>
        <fullName evidence="2">PEP/pyruvate-binding domain-containing protein</fullName>
    </submittedName>
</protein>